<evidence type="ECO:0000313" key="1">
    <source>
        <dbReference type="EMBL" id="GIU67008.1"/>
    </source>
</evidence>
<proteinExistence type="predicted"/>
<sequence>MIELGPQTLHFQTTDGQSEAFEVSIFVHPPKEEGTPDHEDGLAYYGEVMLTFAQHERRMKVSCENNIQLVGTLMMFAESYIMRQCDVQNLTVYRHIPGDIKVPTDMFR</sequence>
<organism evidence="1 2">
    <name type="scientific">Candidatus Phycosocius spiralis</name>
    <dbReference type="NCBI Taxonomy" id="2815099"/>
    <lineage>
        <taxon>Bacteria</taxon>
        <taxon>Pseudomonadati</taxon>
        <taxon>Pseudomonadota</taxon>
        <taxon>Alphaproteobacteria</taxon>
        <taxon>Caulobacterales</taxon>
        <taxon>Caulobacterales incertae sedis</taxon>
        <taxon>Candidatus Phycosocius</taxon>
    </lineage>
</organism>
<accession>A0ABQ4PWF8</accession>
<keyword evidence="2" id="KW-1185">Reference proteome</keyword>
<gene>
    <name evidence="1" type="ORF">PsB1_1162</name>
</gene>
<comment type="caution">
    <text evidence="1">The sequence shown here is derived from an EMBL/GenBank/DDBJ whole genome shotgun (WGS) entry which is preliminary data.</text>
</comment>
<reference evidence="1" key="1">
    <citation type="submission" date="2021-05" db="EMBL/GenBank/DDBJ databases">
        <authorList>
            <person name="Tanabe Y."/>
        </authorList>
    </citation>
    <scope>NUCLEOTIDE SEQUENCE</scope>
    <source>
        <strain evidence="1">BOTRYCO-1</strain>
    </source>
</reference>
<reference evidence="1" key="2">
    <citation type="journal article" date="2023" name="ISME Commun">
        <title>Characterization of a bloom-associated alphaproteobacterial lineage, 'Candidatus Phycosocius': insights into freshwater algal-bacterial interactions.</title>
        <authorList>
            <person name="Tanabe Y."/>
            <person name="Yamaguchi H."/>
            <person name="Yoshida M."/>
            <person name="Kai A."/>
            <person name="Okazaki Y."/>
        </authorList>
    </citation>
    <scope>NUCLEOTIDE SEQUENCE</scope>
    <source>
        <strain evidence="1">BOTRYCO-1</strain>
    </source>
</reference>
<dbReference type="Proteomes" id="UP001161064">
    <property type="component" value="Unassembled WGS sequence"/>
</dbReference>
<evidence type="ECO:0000313" key="2">
    <source>
        <dbReference type="Proteomes" id="UP001161064"/>
    </source>
</evidence>
<dbReference type="RefSeq" id="WP_284359723.1">
    <property type="nucleotide sequence ID" value="NZ_BPFZ01000006.1"/>
</dbReference>
<protein>
    <submittedName>
        <fullName evidence="1">Uncharacterized protein</fullName>
    </submittedName>
</protein>
<name>A0ABQ4PWF8_9PROT</name>
<dbReference type="EMBL" id="BPFZ01000006">
    <property type="protein sequence ID" value="GIU67008.1"/>
    <property type="molecule type" value="Genomic_DNA"/>
</dbReference>